<dbReference type="KEGG" id="vg:63027305"/>
<feature type="domain" description="DOD-type homing endonuclease" evidence="2">
    <location>
        <begin position="207"/>
        <end position="325"/>
    </location>
</feature>
<evidence type="ECO:0000259" key="2">
    <source>
        <dbReference type="PROSITE" id="PS50819"/>
    </source>
</evidence>
<proteinExistence type="predicted"/>
<keyword evidence="4" id="KW-1185">Reference proteome</keyword>
<gene>
    <name evidence="3" type="primary">2</name>
    <name evidence="3" type="ORF">SEA_ZIPP_2</name>
</gene>
<dbReference type="GO" id="GO:0004519">
    <property type="term" value="F:endonuclease activity"/>
    <property type="evidence" value="ECO:0007669"/>
    <property type="project" value="InterPro"/>
</dbReference>
<sequence length="881" mass="97004">MTSLDDVASLPATMTRLDKLKLRRKLAEFAVRNGIRLNDTTSPGQLAVKLDPITQRQAPHLEVIDRELTRMLAEPNARVMIFTPSQVGKLVAHDTPVPTPTGWTTHGELRPGDEVYHPSGKVVTVRAISADAHASIRVSTSDGGSIVVHPRHEWTVWDRNRKRWSTMETGDMMRRAYVDRSGRPAFMLPHRDPLEGVDDTLLIDPYTLGVWLGDGSSTKAAITHHADDEYVLPYPKSADCVHQTTGVVTSYYRGGLHTALKTLGVHANKHIPVQYLRASESSRRALLAGLIDSDGTIAKSGQVSFINTNRRLYDGVVELIRTLGYRATIHAPLQPSTSSSGVAGTRVLYRVSFTPHDGIPPARLSRKVAMSHCHGQRRRTSIIGIEPVDPRPGRCVEVDSPDGLYLVGEHMTPTHNSTRVSQWFPFWWLTIRPFDRILMASAEATLARRNGAAVRELVREYGPEFGLNLSPDESSKTDWSIRAGGTMRSRGLRGNFTGQPMDLGIIDDPITNRAQAESLIVRDFVWDWYSSVWSQRKAPTYREVLVMTRWHQDDLAGRLLARDGRVEEGGVWRVVHLPAIAMPVDEKRGVYADPLGREPGEPLTHPLIVPDDPATWSQAPTHREALTNWWAAKRKMSTARDWSSMSQGVPSSAENALLTDADIRAATAPVPDEFTRIVVGVDPSGGEGARHDTAGISAVGLDEQQHAWFLEDRTAVLTPLEWPRAVCLLAYERDASMIVYEKNYGGGMASALITQAWAALQAEPINEHSDETMIPKTANCPYVKGVSARTSKVLRAEPIAQAVKTGRAKFAQLAELGSLTNEFTLWQPGSTWSPGALDAAVYGATEVLPPVGSTTELERPEGRRGQAPGAAQFGGRRRRTA</sequence>
<dbReference type="InterPro" id="IPR004042">
    <property type="entry name" value="Intein_endonuc_central"/>
</dbReference>
<protein>
    <submittedName>
        <fullName evidence="3">Terminase</fullName>
    </submittedName>
</protein>
<name>A0A514DHQ4_9CAUD</name>
<reference evidence="3 4" key="1">
    <citation type="submission" date="2019-05" db="EMBL/GenBank/DDBJ databases">
        <authorList>
            <person name="Hammer B.W."/>
            <person name="Chiaro A."/>
            <person name="Dufresne J."/>
            <person name="Kristler A."/>
            <person name="Kuo C.N."/>
            <person name="Ozcan Z."/>
            <person name="Pasmanik V."/>
            <person name="Shin J."/>
            <person name="Stephens K.N."/>
            <person name="Butela K.A."/>
            <person name="Garlena R.A."/>
            <person name="Russell D.A."/>
            <person name="Pope W.H."/>
            <person name="Jacobs-Sera D."/>
            <person name="Hatfull G.F."/>
        </authorList>
    </citation>
    <scope>NUCLEOTIDE SEQUENCE [LARGE SCALE GENOMIC DNA]</scope>
</reference>
<dbReference type="SUPFAM" id="SSF51294">
    <property type="entry name" value="Hedgehog/intein (Hint) domain"/>
    <property type="match status" value="1"/>
</dbReference>
<dbReference type="Pfam" id="PF14528">
    <property type="entry name" value="LAGLIDADG_3"/>
    <property type="match status" value="1"/>
</dbReference>
<evidence type="ECO:0000256" key="1">
    <source>
        <dbReference type="SAM" id="MobiDB-lite"/>
    </source>
</evidence>
<dbReference type="SUPFAM" id="SSF55608">
    <property type="entry name" value="Homing endonucleases"/>
    <property type="match status" value="1"/>
</dbReference>
<dbReference type="GeneID" id="63027305"/>
<dbReference type="InterPro" id="IPR027434">
    <property type="entry name" value="Homing_endonucl"/>
</dbReference>
<dbReference type="PROSITE" id="PS50819">
    <property type="entry name" value="INTEIN_ENDONUCLEASE"/>
    <property type="match status" value="1"/>
</dbReference>
<dbReference type="RefSeq" id="YP_010002751.1">
    <property type="nucleotide sequence ID" value="NC_053248.1"/>
</dbReference>
<dbReference type="InterPro" id="IPR036844">
    <property type="entry name" value="Hint_dom_sf"/>
</dbReference>
<evidence type="ECO:0000313" key="4">
    <source>
        <dbReference type="Proteomes" id="UP000316610"/>
    </source>
</evidence>
<feature type="region of interest" description="Disordered" evidence="1">
    <location>
        <begin position="851"/>
        <end position="881"/>
    </location>
</feature>
<dbReference type="Proteomes" id="UP000316610">
    <property type="component" value="Segment"/>
</dbReference>
<organism evidence="3 4">
    <name type="scientific">Gordonia phage Zipp</name>
    <dbReference type="NCBI Taxonomy" id="2591212"/>
    <lineage>
        <taxon>Viruses</taxon>
        <taxon>Duplodnaviria</taxon>
        <taxon>Heunggongvirae</taxon>
        <taxon>Uroviricota</taxon>
        <taxon>Caudoviricetes</taxon>
        <taxon>Stackebrandtviridae</taxon>
        <taxon>Schenleyvirinae</taxon>
        <taxon>Zitchvirus</taxon>
        <taxon>Zitchvirus zipp</taxon>
    </lineage>
</organism>
<dbReference type="EMBL" id="MK937607">
    <property type="protein sequence ID" value="QDH93156.1"/>
    <property type="molecule type" value="Genomic_DNA"/>
</dbReference>
<dbReference type="InterPro" id="IPR004860">
    <property type="entry name" value="LAGLIDADG_dom"/>
</dbReference>
<dbReference type="Gene3D" id="3.10.28.10">
    <property type="entry name" value="Homing endonucleases"/>
    <property type="match status" value="1"/>
</dbReference>
<accession>A0A514DHQ4</accession>
<evidence type="ECO:0000313" key="3">
    <source>
        <dbReference type="EMBL" id="QDH93156.1"/>
    </source>
</evidence>